<proteinExistence type="predicted"/>
<gene>
    <name evidence="1" type="ORF">MANES_01G015100v8</name>
</gene>
<name>A0ACB7I9Q1_MANES</name>
<protein>
    <submittedName>
        <fullName evidence="1">Uncharacterized protein</fullName>
    </submittedName>
</protein>
<keyword evidence="2" id="KW-1185">Reference proteome</keyword>
<sequence length="469" mass="52864">MVGIQEFYGEMPRGITPQAQRIPSCRIQRDRHKGETCSLAAFKSTYEKLPYHLKSCLDYFRLLLAQDLPEKPGEIMQDTAENIIQELISLSMLQEHYIKGYSEIQGSRFYEKSYLVKVDEQDFISKAANSPVHSFIKNNGHSTPSNIKSLLLRSLFASSRNSDDHFGAFSQVCLQTICGLQFILVCDLHGAVENLPDEVGDLVHLKYLRLSSLFIRKLPRIVANLQKLQTLDVNCSILFQLPVEIMNIKQLRHLLLRDIRGYSICSGAGIASELSSLTQLRQLDVHDVSEDHADELFASIIKLENLVSLSLNAEQASSGTLLPELDSFSPPPPHLQELFIRGGLVEIPSWLLSIANLNTLELCHSNLQENPSSVLQFLPKLKHLVLWYAYSAKLIGADFCEAGGFPELGTLTIASSELVEWTEIGLQYISTIQGLFFTHLHGDLERRLNGQENYKNKHISKFSRRKPIS</sequence>
<reference evidence="2" key="1">
    <citation type="journal article" date="2016" name="Nat. Biotechnol.">
        <title>Sequencing wild and cultivated cassava and related species reveals extensive interspecific hybridization and genetic diversity.</title>
        <authorList>
            <person name="Bredeson J.V."/>
            <person name="Lyons J.B."/>
            <person name="Prochnik S.E."/>
            <person name="Wu G.A."/>
            <person name="Ha C.M."/>
            <person name="Edsinger-Gonzales E."/>
            <person name="Grimwood J."/>
            <person name="Schmutz J."/>
            <person name="Rabbi I.Y."/>
            <person name="Egesi C."/>
            <person name="Nauluvula P."/>
            <person name="Lebot V."/>
            <person name="Ndunguru J."/>
            <person name="Mkamilo G."/>
            <person name="Bart R.S."/>
            <person name="Setter T.L."/>
            <person name="Gleadow R.M."/>
            <person name="Kulakow P."/>
            <person name="Ferguson M.E."/>
            <person name="Rounsley S."/>
            <person name="Rokhsar D.S."/>
        </authorList>
    </citation>
    <scope>NUCLEOTIDE SEQUENCE [LARGE SCALE GENOMIC DNA]</scope>
    <source>
        <strain evidence="2">cv. AM560-2</strain>
    </source>
</reference>
<dbReference type="Proteomes" id="UP000091857">
    <property type="component" value="Chromosome 1"/>
</dbReference>
<accession>A0ACB7I9Q1</accession>
<dbReference type="EMBL" id="CM004387">
    <property type="protein sequence ID" value="KAG8661567.1"/>
    <property type="molecule type" value="Genomic_DNA"/>
</dbReference>
<comment type="caution">
    <text evidence="1">The sequence shown here is derived from an EMBL/GenBank/DDBJ whole genome shotgun (WGS) entry which is preliminary data.</text>
</comment>
<evidence type="ECO:0000313" key="2">
    <source>
        <dbReference type="Proteomes" id="UP000091857"/>
    </source>
</evidence>
<evidence type="ECO:0000313" key="1">
    <source>
        <dbReference type="EMBL" id="KAG8661567.1"/>
    </source>
</evidence>
<organism evidence="1 2">
    <name type="scientific">Manihot esculenta</name>
    <name type="common">Cassava</name>
    <name type="synonym">Jatropha manihot</name>
    <dbReference type="NCBI Taxonomy" id="3983"/>
    <lineage>
        <taxon>Eukaryota</taxon>
        <taxon>Viridiplantae</taxon>
        <taxon>Streptophyta</taxon>
        <taxon>Embryophyta</taxon>
        <taxon>Tracheophyta</taxon>
        <taxon>Spermatophyta</taxon>
        <taxon>Magnoliopsida</taxon>
        <taxon>eudicotyledons</taxon>
        <taxon>Gunneridae</taxon>
        <taxon>Pentapetalae</taxon>
        <taxon>rosids</taxon>
        <taxon>fabids</taxon>
        <taxon>Malpighiales</taxon>
        <taxon>Euphorbiaceae</taxon>
        <taxon>Crotonoideae</taxon>
        <taxon>Manihoteae</taxon>
        <taxon>Manihot</taxon>
    </lineage>
</organism>